<dbReference type="GO" id="GO:0031145">
    <property type="term" value="P:anaphase-promoting complex-dependent catabolic process"/>
    <property type="evidence" value="ECO:0007669"/>
    <property type="project" value="TreeGrafter"/>
</dbReference>
<reference evidence="8 9" key="1">
    <citation type="journal article" date="2019" name="Environ. Microbiol.">
        <title>At the nexus of three kingdoms: the genome of the mycorrhizal fungus Gigaspora margarita provides insights into plant, endobacterial and fungal interactions.</title>
        <authorList>
            <person name="Venice F."/>
            <person name="Ghignone S."/>
            <person name="Salvioli di Fossalunga A."/>
            <person name="Amselem J."/>
            <person name="Novero M."/>
            <person name="Xianan X."/>
            <person name="Sedzielewska Toro K."/>
            <person name="Morin E."/>
            <person name="Lipzen A."/>
            <person name="Grigoriev I.V."/>
            <person name="Henrissat B."/>
            <person name="Martin F.M."/>
            <person name="Bonfante P."/>
        </authorList>
    </citation>
    <scope>NUCLEOTIDE SEQUENCE [LARGE SCALE GENOMIC DNA]</scope>
    <source>
        <strain evidence="8 9">BEG34</strain>
    </source>
</reference>
<proteinExistence type="predicted"/>
<evidence type="ECO:0000256" key="4">
    <source>
        <dbReference type="ARBA" id="ARBA00022786"/>
    </source>
</evidence>
<dbReference type="InterPro" id="IPR019734">
    <property type="entry name" value="TPR_rpt"/>
</dbReference>
<keyword evidence="3" id="KW-0498">Mitosis</keyword>
<evidence type="ECO:0000313" key="8">
    <source>
        <dbReference type="EMBL" id="KAF0389851.1"/>
    </source>
</evidence>
<dbReference type="EMBL" id="WTPW01002247">
    <property type="protein sequence ID" value="KAF0389851.1"/>
    <property type="molecule type" value="Genomic_DNA"/>
</dbReference>
<evidence type="ECO:0000256" key="3">
    <source>
        <dbReference type="ARBA" id="ARBA00022776"/>
    </source>
</evidence>
<dbReference type="SUPFAM" id="SSF48452">
    <property type="entry name" value="TPR-like"/>
    <property type="match status" value="1"/>
</dbReference>
<name>A0A8H3X009_GIGMA</name>
<keyword evidence="4" id="KW-0833">Ubl conjugation pathway</keyword>
<dbReference type="PROSITE" id="PS50005">
    <property type="entry name" value="TPR"/>
    <property type="match status" value="1"/>
</dbReference>
<dbReference type="InterPro" id="IPR011990">
    <property type="entry name" value="TPR-like_helical_dom_sf"/>
</dbReference>
<evidence type="ECO:0000256" key="6">
    <source>
        <dbReference type="ARBA" id="ARBA00023306"/>
    </source>
</evidence>
<evidence type="ECO:0000256" key="5">
    <source>
        <dbReference type="ARBA" id="ARBA00022803"/>
    </source>
</evidence>
<dbReference type="PANTHER" id="PTHR12558">
    <property type="entry name" value="CELL DIVISION CYCLE 16,23,27"/>
    <property type="match status" value="1"/>
</dbReference>
<dbReference type="Gene3D" id="1.25.40.10">
    <property type="entry name" value="Tetratricopeptide repeat domain"/>
    <property type="match status" value="2"/>
</dbReference>
<dbReference type="GO" id="GO:0005680">
    <property type="term" value="C:anaphase-promoting complex"/>
    <property type="evidence" value="ECO:0007669"/>
    <property type="project" value="UniProtKB-ARBA"/>
</dbReference>
<dbReference type="PANTHER" id="PTHR12558:SF9">
    <property type="entry name" value="CELL DIVISION CYCLE PROTEIN 16 HOMOLOG"/>
    <property type="match status" value="1"/>
</dbReference>
<dbReference type="Proteomes" id="UP000439903">
    <property type="component" value="Unassembled WGS sequence"/>
</dbReference>
<keyword evidence="5 7" id="KW-0802">TPR repeat</keyword>
<sequence length="290" mass="33873">MEKYQEVLDILDDENPFLDRDYNSVDKNTEGGISSDLDNAKQWFKKAPEIDVKCFEAFNELVINHMMTSKEEWDFVNSLKFDEQLEYEEAYFIKNELHINAEEEIQEARSIIKQCRFIIKSCRLYTQCRFKECLEVTTKLLELYMHNQACLPIHIASTMDSHRGPASKIISRFASLDSFHWYATSSSQKSLSDEEYLLTSSQICESDPLVLNELGVLYFQKLKYAQSIDSFKNALKLGELDIAESYFQKVVSMSPPNADALTALGYIYHVKEEFEEYYHEALYQFYIIIS</sequence>
<feature type="repeat" description="TPR" evidence="7">
    <location>
        <begin position="208"/>
        <end position="241"/>
    </location>
</feature>
<dbReference type="GO" id="GO:0045842">
    <property type="term" value="P:positive regulation of mitotic metaphase/anaphase transition"/>
    <property type="evidence" value="ECO:0007669"/>
    <property type="project" value="TreeGrafter"/>
</dbReference>
<dbReference type="GO" id="GO:0051301">
    <property type="term" value="P:cell division"/>
    <property type="evidence" value="ECO:0007669"/>
    <property type="project" value="UniProtKB-KW"/>
</dbReference>
<protein>
    <submittedName>
        <fullName evidence="8">ApcC hetero-tetramer Cut9-Hcn1</fullName>
    </submittedName>
</protein>
<dbReference type="OrthoDB" id="10006270at2759"/>
<evidence type="ECO:0000256" key="2">
    <source>
        <dbReference type="ARBA" id="ARBA00022737"/>
    </source>
</evidence>
<evidence type="ECO:0000313" key="9">
    <source>
        <dbReference type="Proteomes" id="UP000439903"/>
    </source>
</evidence>
<evidence type="ECO:0000256" key="7">
    <source>
        <dbReference type="PROSITE-ProRule" id="PRU00339"/>
    </source>
</evidence>
<evidence type="ECO:0000256" key="1">
    <source>
        <dbReference type="ARBA" id="ARBA00022618"/>
    </source>
</evidence>
<keyword evidence="6" id="KW-0131">Cell cycle</keyword>
<dbReference type="GO" id="GO:0016567">
    <property type="term" value="P:protein ubiquitination"/>
    <property type="evidence" value="ECO:0007669"/>
    <property type="project" value="TreeGrafter"/>
</dbReference>
<comment type="caution">
    <text evidence="8">The sequence shown here is derived from an EMBL/GenBank/DDBJ whole genome shotgun (WGS) entry which is preliminary data.</text>
</comment>
<dbReference type="GO" id="GO:0005737">
    <property type="term" value="C:cytoplasm"/>
    <property type="evidence" value="ECO:0007669"/>
    <property type="project" value="TreeGrafter"/>
</dbReference>
<gene>
    <name evidence="8" type="ORF">F8M41_010873</name>
</gene>
<keyword evidence="9" id="KW-1185">Reference proteome</keyword>
<accession>A0A8H3X009</accession>
<dbReference type="AlphaFoldDB" id="A0A8H3X009"/>
<keyword evidence="2" id="KW-0677">Repeat</keyword>
<keyword evidence="1" id="KW-0132">Cell division</keyword>
<organism evidence="8 9">
    <name type="scientific">Gigaspora margarita</name>
    <dbReference type="NCBI Taxonomy" id="4874"/>
    <lineage>
        <taxon>Eukaryota</taxon>
        <taxon>Fungi</taxon>
        <taxon>Fungi incertae sedis</taxon>
        <taxon>Mucoromycota</taxon>
        <taxon>Glomeromycotina</taxon>
        <taxon>Glomeromycetes</taxon>
        <taxon>Diversisporales</taxon>
        <taxon>Gigasporaceae</taxon>
        <taxon>Gigaspora</taxon>
    </lineage>
</organism>